<dbReference type="InterPro" id="IPR019302">
    <property type="entry name" value="CAP12/PCTIR_TIR_dom"/>
</dbReference>
<dbReference type="Pfam" id="PF10137">
    <property type="entry name" value="CAP12-PCTIR_TIR"/>
    <property type="match status" value="1"/>
</dbReference>
<evidence type="ECO:0000313" key="4">
    <source>
        <dbReference type="Proteomes" id="UP001284601"/>
    </source>
</evidence>
<evidence type="ECO:0000259" key="2">
    <source>
        <dbReference type="Pfam" id="PF10137"/>
    </source>
</evidence>
<feature type="region of interest" description="Disordered" evidence="1">
    <location>
        <begin position="186"/>
        <end position="245"/>
    </location>
</feature>
<organism evidence="3 4">
    <name type="scientific">Conexibacter stalactiti</name>
    <dbReference type="NCBI Taxonomy" id="1940611"/>
    <lineage>
        <taxon>Bacteria</taxon>
        <taxon>Bacillati</taxon>
        <taxon>Actinomycetota</taxon>
        <taxon>Thermoleophilia</taxon>
        <taxon>Solirubrobacterales</taxon>
        <taxon>Conexibacteraceae</taxon>
        <taxon>Conexibacter</taxon>
    </lineage>
</organism>
<proteinExistence type="predicted"/>
<feature type="compositionally biased region" description="Basic and acidic residues" evidence="1">
    <location>
        <begin position="1"/>
        <end position="12"/>
    </location>
</feature>
<keyword evidence="4" id="KW-1185">Reference proteome</keyword>
<feature type="domain" description="CD-NTase-associated protein 12/Pycsar effector protein TIR" evidence="2">
    <location>
        <begin position="240"/>
        <end position="355"/>
    </location>
</feature>
<name>A0ABU4HKR8_9ACTN</name>
<evidence type="ECO:0000256" key="1">
    <source>
        <dbReference type="SAM" id="MobiDB-lite"/>
    </source>
</evidence>
<comment type="caution">
    <text evidence="3">The sequence shown here is derived from an EMBL/GenBank/DDBJ whole genome shotgun (WGS) entry which is preliminary data.</text>
</comment>
<protein>
    <submittedName>
        <fullName evidence="3">Nucleotide-binding protein</fullName>
    </submittedName>
</protein>
<feature type="compositionally biased region" description="Acidic residues" evidence="1">
    <location>
        <begin position="200"/>
        <end position="213"/>
    </location>
</feature>
<sequence length="383" mass="41935">MAIRLKADADSSRRRRRLSQADVPSHTLNEAIRVAQALRDEYALQPASPIQIAQALGIKPTSGGFRSITGAAVAYGLTTGAYNSGSIALTDLGVRAIAPTEEGDDLAALQEAFLRPRVLREFVTKYRGNKFPRPDIANNVLISMGVPPEAASRVQELLRAEARELGLVTEIKGDLFFNSEPATGVHLKADFNAPPTGRDAEDELDVDEPENSDEAVFGEPRDGRRSPDSGSALSERPNSIFLGHGKNRKPLEQLIRVLDEWGIPHKEAIYEANAGRPIPHKVAETMRECGAAVLIFTADEEFRDVDGKPQWRPSENVIHELGAAGVLYDNRIIVFKEEGLTLASNFSSIGYISFEKDKLEAKVFDLLRELRAFDIISIRVGAA</sequence>
<gene>
    <name evidence="3" type="ORF">R7226_06195</name>
</gene>
<evidence type="ECO:0000313" key="3">
    <source>
        <dbReference type="EMBL" id="MDW5593916.1"/>
    </source>
</evidence>
<feature type="region of interest" description="Disordered" evidence="1">
    <location>
        <begin position="1"/>
        <end position="22"/>
    </location>
</feature>
<reference evidence="4" key="1">
    <citation type="submission" date="2023-07" db="EMBL/GenBank/DDBJ databases">
        <title>Conexibacter stalactiti sp. nov., isolated from stalactites in a lava cave and emended description of the genus Conexibacter.</title>
        <authorList>
            <person name="Lee S.D."/>
        </authorList>
    </citation>
    <scope>NUCLEOTIDE SEQUENCE [LARGE SCALE GENOMIC DNA]</scope>
    <source>
        <strain evidence="4">KCTC 39840</strain>
    </source>
</reference>
<dbReference type="RefSeq" id="WP_318596175.1">
    <property type="nucleotide sequence ID" value="NZ_JAWSTH010000010.1"/>
</dbReference>
<dbReference type="EMBL" id="JAWSTH010000010">
    <property type="protein sequence ID" value="MDW5593916.1"/>
    <property type="molecule type" value="Genomic_DNA"/>
</dbReference>
<dbReference type="Proteomes" id="UP001284601">
    <property type="component" value="Unassembled WGS sequence"/>
</dbReference>
<accession>A0ABU4HKR8</accession>